<dbReference type="GO" id="GO:0036243">
    <property type="term" value="F:succinate-semialdehyde dehydrogenase (NADP+) activity"/>
    <property type="evidence" value="ECO:0007669"/>
    <property type="project" value="UniProtKB-EC"/>
</dbReference>
<dbReference type="InterPro" id="IPR029510">
    <property type="entry name" value="Ald_DH_CS_GLU"/>
</dbReference>
<organism evidence="3">
    <name type="scientific">bioreactor metagenome</name>
    <dbReference type="NCBI Taxonomy" id="1076179"/>
    <lineage>
        <taxon>unclassified sequences</taxon>
        <taxon>metagenomes</taxon>
        <taxon>ecological metagenomes</taxon>
    </lineage>
</organism>
<feature type="domain" description="Aldehyde dehydrogenase" evidence="2">
    <location>
        <begin position="1"/>
        <end position="251"/>
    </location>
</feature>
<reference evidence="3" key="1">
    <citation type="submission" date="2019-08" db="EMBL/GenBank/DDBJ databases">
        <authorList>
            <person name="Kucharzyk K."/>
            <person name="Murdoch R.W."/>
            <person name="Higgins S."/>
            <person name="Loffler F."/>
        </authorList>
    </citation>
    <scope>NUCLEOTIDE SEQUENCE</scope>
</reference>
<evidence type="ECO:0000256" key="1">
    <source>
        <dbReference type="ARBA" id="ARBA00023002"/>
    </source>
</evidence>
<gene>
    <name evidence="3" type="primary">gabD_5</name>
    <name evidence="3" type="ORF">SDC9_126105</name>
</gene>
<dbReference type="SUPFAM" id="SSF53720">
    <property type="entry name" value="ALDH-like"/>
    <property type="match status" value="1"/>
</dbReference>
<dbReference type="InterPro" id="IPR050740">
    <property type="entry name" value="Aldehyde_DH_Superfamily"/>
</dbReference>
<dbReference type="PANTHER" id="PTHR43353">
    <property type="entry name" value="SUCCINATE-SEMIALDEHYDE DEHYDROGENASE, MITOCHONDRIAL"/>
    <property type="match status" value="1"/>
</dbReference>
<evidence type="ECO:0000313" key="3">
    <source>
        <dbReference type="EMBL" id="MPM79074.1"/>
    </source>
</evidence>
<comment type="caution">
    <text evidence="3">The sequence shown here is derived from an EMBL/GenBank/DDBJ whole genome shotgun (WGS) entry which is preliminary data.</text>
</comment>
<accession>A0A645CQB3</accession>
<dbReference type="Gene3D" id="3.40.309.10">
    <property type="entry name" value="Aldehyde Dehydrogenase, Chain A, domain 2"/>
    <property type="match status" value="1"/>
</dbReference>
<protein>
    <submittedName>
        <fullName evidence="3">Succinate-semialdehyde dehydrogenase [NADP(+)] GabD</fullName>
        <ecNumber evidence="3">1.2.1.79</ecNumber>
    </submittedName>
</protein>
<dbReference type="InterPro" id="IPR015590">
    <property type="entry name" value="Aldehyde_DH_dom"/>
</dbReference>
<dbReference type="Pfam" id="PF00171">
    <property type="entry name" value="Aldedh"/>
    <property type="match status" value="1"/>
</dbReference>
<dbReference type="InterPro" id="IPR016160">
    <property type="entry name" value="Ald_DH_CS_CYS"/>
</dbReference>
<dbReference type="PROSITE" id="PS00070">
    <property type="entry name" value="ALDEHYDE_DEHYDR_CYS"/>
    <property type="match status" value="1"/>
</dbReference>
<dbReference type="Gene3D" id="3.40.605.10">
    <property type="entry name" value="Aldehyde Dehydrogenase, Chain A, domain 1"/>
    <property type="match status" value="1"/>
</dbReference>
<dbReference type="AlphaFoldDB" id="A0A645CQB3"/>
<dbReference type="PANTHER" id="PTHR43353:SF5">
    <property type="entry name" value="SUCCINATE-SEMIALDEHYDE DEHYDROGENASE, MITOCHONDRIAL"/>
    <property type="match status" value="1"/>
</dbReference>
<sequence>MITLIGSRETGLQIMRESLTSVKKFSFELGGNAPVIVDEDADIKQTSAAIVAKKVGFAGQTCVNYNRIYVHEKIYPALCKAVEEELSKVVLGKWKDPGYVMGPLIDCDARDYMLDLIADAVNSGARLVMGGEVPKKFSKGSSMTPALLVDVNDTMRVSTEEIFGPIIPLQSFSDFDEVLKKANNTIYGLSSYYYGHDARRIAKAFEELRAGEIFINGCPGIEQAPHAGVKQSGIGCDKSKWSLEEYLDFKYLAMIP</sequence>
<name>A0A645CQB3_9ZZZZ</name>
<dbReference type="EC" id="1.2.1.79" evidence="3"/>
<dbReference type="EMBL" id="VSSQ01029094">
    <property type="protein sequence ID" value="MPM79074.1"/>
    <property type="molecule type" value="Genomic_DNA"/>
</dbReference>
<proteinExistence type="predicted"/>
<dbReference type="PROSITE" id="PS00687">
    <property type="entry name" value="ALDEHYDE_DEHYDR_GLU"/>
    <property type="match status" value="1"/>
</dbReference>
<dbReference type="InterPro" id="IPR016162">
    <property type="entry name" value="Ald_DH_N"/>
</dbReference>
<dbReference type="InterPro" id="IPR016161">
    <property type="entry name" value="Ald_DH/histidinol_DH"/>
</dbReference>
<dbReference type="InterPro" id="IPR016163">
    <property type="entry name" value="Ald_DH_C"/>
</dbReference>
<evidence type="ECO:0000259" key="2">
    <source>
        <dbReference type="Pfam" id="PF00171"/>
    </source>
</evidence>
<keyword evidence="1 3" id="KW-0560">Oxidoreductase</keyword>